<protein>
    <submittedName>
        <fullName evidence="2">Uncharacterized protein</fullName>
    </submittedName>
</protein>
<feature type="compositionally biased region" description="Basic residues" evidence="1">
    <location>
        <begin position="1"/>
        <end position="11"/>
    </location>
</feature>
<evidence type="ECO:0000256" key="1">
    <source>
        <dbReference type="SAM" id="MobiDB-lite"/>
    </source>
</evidence>
<keyword evidence="3" id="KW-1185">Reference proteome</keyword>
<feature type="compositionally biased region" description="Basic and acidic residues" evidence="1">
    <location>
        <begin position="12"/>
        <end position="46"/>
    </location>
</feature>
<feature type="compositionally biased region" description="Basic and acidic residues" evidence="1">
    <location>
        <begin position="54"/>
        <end position="69"/>
    </location>
</feature>
<organism evidence="2 3">
    <name type="scientific">Pleurodeles waltl</name>
    <name type="common">Iberian ribbed newt</name>
    <dbReference type="NCBI Taxonomy" id="8319"/>
    <lineage>
        <taxon>Eukaryota</taxon>
        <taxon>Metazoa</taxon>
        <taxon>Chordata</taxon>
        <taxon>Craniata</taxon>
        <taxon>Vertebrata</taxon>
        <taxon>Euteleostomi</taxon>
        <taxon>Amphibia</taxon>
        <taxon>Batrachia</taxon>
        <taxon>Caudata</taxon>
        <taxon>Salamandroidea</taxon>
        <taxon>Salamandridae</taxon>
        <taxon>Pleurodelinae</taxon>
        <taxon>Pleurodeles</taxon>
    </lineage>
</organism>
<dbReference type="Proteomes" id="UP001066276">
    <property type="component" value="Chromosome 6"/>
</dbReference>
<accession>A0AAV7QP96</accession>
<dbReference type="EMBL" id="JANPWB010000010">
    <property type="protein sequence ID" value="KAJ1141953.1"/>
    <property type="molecule type" value="Genomic_DNA"/>
</dbReference>
<feature type="compositionally biased region" description="Basic and acidic residues" evidence="1">
    <location>
        <begin position="76"/>
        <end position="92"/>
    </location>
</feature>
<sequence length="143" mass="16852">MSTRIWKRGGIKRRELHGERKLRRTCRDEDPKELRGDGELGEKPREEEESQEAGQHKEDGRRCFHRKEGPSSSIQQDRELSGKGRGEEDTVERNPGTRHFPGGTWLYQALSHTEDQRKTWKENKRGVKVNDSYQKLLERKTRL</sequence>
<reference evidence="2" key="1">
    <citation type="journal article" date="2022" name="bioRxiv">
        <title>Sequencing and chromosome-scale assembly of the giantPleurodeles waltlgenome.</title>
        <authorList>
            <person name="Brown T."/>
            <person name="Elewa A."/>
            <person name="Iarovenko S."/>
            <person name="Subramanian E."/>
            <person name="Araus A.J."/>
            <person name="Petzold A."/>
            <person name="Susuki M."/>
            <person name="Suzuki K.-i.T."/>
            <person name="Hayashi T."/>
            <person name="Toyoda A."/>
            <person name="Oliveira C."/>
            <person name="Osipova E."/>
            <person name="Leigh N.D."/>
            <person name="Simon A."/>
            <person name="Yun M.H."/>
        </authorList>
    </citation>
    <scope>NUCLEOTIDE SEQUENCE</scope>
    <source>
        <strain evidence="2">20211129_DDA</strain>
        <tissue evidence="2">Liver</tissue>
    </source>
</reference>
<evidence type="ECO:0000313" key="3">
    <source>
        <dbReference type="Proteomes" id="UP001066276"/>
    </source>
</evidence>
<name>A0AAV7QP96_PLEWA</name>
<gene>
    <name evidence="2" type="ORF">NDU88_008281</name>
</gene>
<feature type="region of interest" description="Disordered" evidence="1">
    <location>
        <begin position="1"/>
        <end position="103"/>
    </location>
</feature>
<proteinExistence type="predicted"/>
<comment type="caution">
    <text evidence="2">The sequence shown here is derived from an EMBL/GenBank/DDBJ whole genome shotgun (WGS) entry which is preliminary data.</text>
</comment>
<dbReference type="AlphaFoldDB" id="A0AAV7QP96"/>
<evidence type="ECO:0000313" key="2">
    <source>
        <dbReference type="EMBL" id="KAJ1141953.1"/>
    </source>
</evidence>